<dbReference type="EMBL" id="AOHV01000008">
    <property type="protein sequence ID" value="ELY40878.1"/>
    <property type="molecule type" value="Genomic_DNA"/>
</dbReference>
<organism evidence="1 2">
    <name type="scientific">Halalkalicoccus jeotgali (strain DSM 18796 / CECT 7217 / JCM 14584 / KCTC 4019 / B3)</name>
    <dbReference type="NCBI Taxonomy" id="795797"/>
    <lineage>
        <taxon>Archaea</taxon>
        <taxon>Methanobacteriati</taxon>
        <taxon>Methanobacteriota</taxon>
        <taxon>Stenosarchaea group</taxon>
        <taxon>Halobacteria</taxon>
        <taxon>Halobacteriales</taxon>
        <taxon>Halococcaceae</taxon>
        <taxon>Halalkalicoccus</taxon>
    </lineage>
</organism>
<evidence type="ECO:0000313" key="2">
    <source>
        <dbReference type="Proteomes" id="UP000011645"/>
    </source>
</evidence>
<sequence length="55" mass="6330">MPSKFVLTDFLTVISKFGVDSQRCILVVVVEISPDKEIAHMNRRRRVQRDASEDP</sequence>
<gene>
    <name evidence="1" type="ORF">C497_02307</name>
</gene>
<reference evidence="1 2" key="1">
    <citation type="journal article" date="2014" name="PLoS Genet.">
        <title>Phylogenetically driven sequencing of extremely halophilic archaea reveals strategies for static and dynamic osmo-response.</title>
        <authorList>
            <person name="Becker E.A."/>
            <person name="Seitzer P.M."/>
            <person name="Tritt A."/>
            <person name="Larsen D."/>
            <person name="Krusor M."/>
            <person name="Yao A.I."/>
            <person name="Wu D."/>
            <person name="Madern D."/>
            <person name="Eisen J.A."/>
            <person name="Darling A.E."/>
            <person name="Facciotti M.T."/>
        </authorList>
    </citation>
    <scope>NUCLEOTIDE SEQUENCE [LARGE SCALE GENOMIC DNA]</scope>
    <source>
        <strain evidence="2">DSM 18796 / CECT 7217 / JCM 14584 / KCTC 4019 / B3</strain>
    </source>
</reference>
<evidence type="ECO:0000313" key="1">
    <source>
        <dbReference type="EMBL" id="ELY40878.1"/>
    </source>
</evidence>
<proteinExistence type="predicted"/>
<comment type="caution">
    <text evidence="1">The sequence shown here is derived from an EMBL/GenBank/DDBJ whole genome shotgun (WGS) entry which is preliminary data.</text>
</comment>
<keyword evidence="2" id="KW-1185">Reference proteome</keyword>
<dbReference type="Proteomes" id="UP000011645">
    <property type="component" value="Unassembled WGS sequence"/>
</dbReference>
<protein>
    <submittedName>
        <fullName evidence="1">Uncharacterized protein</fullName>
    </submittedName>
</protein>
<accession>L9VX97</accession>
<dbReference type="AlphaFoldDB" id="L9VX97"/>
<name>L9VX97_HALJB</name>